<keyword evidence="1 3" id="KW-0378">Hydrolase</keyword>
<dbReference type="InterPro" id="IPR000073">
    <property type="entry name" value="AB_hydrolase_1"/>
</dbReference>
<sequence length="276" mass="30799">MTHFLADDGEKIHVKISGEGPPMVLLHGWTSSHRDWNPFLAAFEPAHRVFRWDARGHGGHHLETASVPTVARMARDLQNLLDHHQLDQVIVAGHSMGALTLWQYLRDFGDSRLAKLIFIDQSPKLVTDAGWPNGICGDFDAARNAAFIDDLETDFAEAVLRLVAHGHNARARQLYEENGPGIQSARQRLASFDARALIDCWKSLTAADYRDVLPTISVPALLVYGGASNFYSAATAAYVRDHIPDARLHIYPDVDHAPHLWEKERFVRDVLDFVAG</sequence>
<feature type="domain" description="AB hydrolase-1" evidence="2">
    <location>
        <begin position="21"/>
        <end position="262"/>
    </location>
</feature>
<dbReference type="InterPro" id="IPR029058">
    <property type="entry name" value="AB_hydrolase_fold"/>
</dbReference>
<evidence type="ECO:0000313" key="3">
    <source>
        <dbReference type="EMBL" id="GLT24665.1"/>
    </source>
</evidence>
<dbReference type="InterPro" id="IPR050266">
    <property type="entry name" value="AB_hydrolase_sf"/>
</dbReference>
<protein>
    <submittedName>
        <fullName evidence="3">Hydrolase</fullName>
    </submittedName>
</protein>
<evidence type="ECO:0000256" key="1">
    <source>
        <dbReference type="ARBA" id="ARBA00022801"/>
    </source>
</evidence>
<accession>A0ABQ6FKJ3</accession>
<evidence type="ECO:0000313" key="4">
    <source>
        <dbReference type="Proteomes" id="UP001157167"/>
    </source>
</evidence>
<dbReference type="GO" id="GO:0016787">
    <property type="term" value="F:hydrolase activity"/>
    <property type="evidence" value="ECO:0007669"/>
    <property type="project" value="UniProtKB-KW"/>
</dbReference>
<reference evidence="4" key="1">
    <citation type="journal article" date="2019" name="Int. J. Syst. Evol. Microbiol.">
        <title>The Global Catalogue of Microorganisms (GCM) 10K type strain sequencing project: providing services to taxonomists for standard genome sequencing and annotation.</title>
        <authorList>
            <consortium name="The Broad Institute Genomics Platform"/>
            <consortium name="The Broad Institute Genome Sequencing Center for Infectious Disease"/>
            <person name="Wu L."/>
            <person name="Ma J."/>
        </authorList>
    </citation>
    <scope>NUCLEOTIDE SEQUENCE [LARGE SCALE GENOMIC DNA]</scope>
    <source>
        <strain evidence="4">NBRC 102407</strain>
    </source>
</reference>
<proteinExistence type="predicted"/>
<dbReference type="SUPFAM" id="SSF53474">
    <property type="entry name" value="alpha/beta-Hydrolases"/>
    <property type="match status" value="1"/>
</dbReference>
<organism evidence="3 4">
    <name type="scientific">Zoogloea oryzae</name>
    <dbReference type="NCBI Taxonomy" id="310767"/>
    <lineage>
        <taxon>Bacteria</taxon>
        <taxon>Pseudomonadati</taxon>
        <taxon>Pseudomonadota</taxon>
        <taxon>Betaproteobacteria</taxon>
        <taxon>Rhodocyclales</taxon>
        <taxon>Zoogloeaceae</taxon>
        <taxon>Zoogloea</taxon>
    </lineage>
</organism>
<dbReference type="Proteomes" id="UP001157167">
    <property type="component" value="Unassembled WGS sequence"/>
</dbReference>
<gene>
    <name evidence="3" type="ORF">GCM10007933_41570</name>
</gene>
<name>A0ABQ6FKJ3_9RHOO</name>
<comment type="caution">
    <text evidence="3">The sequence shown here is derived from an EMBL/GenBank/DDBJ whole genome shotgun (WGS) entry which is preliminary data.</text>
</comment>
<keyword evidence="4" id="KW-1185">Reference proteome</keyword>
<dbReference type="RefSeq" id="WP_284189842.1">
    <property type="nucleotide sequence ID" value="NZ_BSPX01000124.1"/>
</dbReference>
<evidence type="ECO:0000259" key="2">
    <source>
        <dbReference type="Pfam" id="PF00561"/>
    </source>
</evidence>
<dbReference type="Gene3D" id="3.40.50.1820">
    <property type="entry name" value="alpha/beta hydrolase"/>
    <property type="match status" value="1"/>
</dbReference>
<dbReference type="PANTHER" id="PTHR43798">
    <property type="entry name" value="MONOACYLGLYCEROL LIPASE"/>
    <property type="match status" value="1"/>
</dbReference>
<dbReference type="EMBL" id="BSPX01000124">
    <property type="protein sequence ID" value="GLT24665.1"/>
    <property type="molecule type" value="Genomic_DNA"/>
</dbReference>
<dbReference type="Pfam" id="PF00561">
    <property type="entry name" value="Abhydrolase_1"/>
    <property type="match status" value="1"/>
</dbReference>
<dbReference type="PANTHER" id="PTHR43798:SF31">
    <property type="entry name" value="AB HYDROLASE SUPERFAMILY PROTEIN YCLE"/>
    <property type="match status" value="1"/>
</dbReference>